<feature type="domain" description="Type II/III secretion system secretin-like" evidence="12">
    <location>
        <begin position="469"/>
        <end position="627"/>
    </location>
</feature>
<evidence type="ECO:0000256" key="7">
    <source>
        <dbReference type="ARBA" id="ARBA00023136"/>
    </source>
</evidence>
<organism evidence="14 15">
    <name type="scientific">Sphingomonas corticis</name>
    <dbReference type="NCBI Taxonomy" id="2722791"/>
    <lineage>
        <taxon>Bacteria</taxon>
        <taxon>Pseudomonadati</taxon>
        <taxon>Pseudomonadota</taxon>
        <taxon>Alphaproteobacteria</taxon>
        <taxon>Sphingomonadales</taxon>
        <taxon>Sphingomonadaceae</taxon>
        <taxon>Sphingomonas</taxon>
    </lineage>
</organism>
<evidence type="ECO:0000256" key="9">
    <source>
        <dbReference type="HAMAP-Rule" id="MF_02219"/>
    </source>
</evidence>
<dbReference type="InterPro" id="IPR004845">
    <property type="entry name" value="T2SS_GspD_CS"/>
</dbReference>
<evidence type="ECO:0000256" key="11">
    <source>
        <dbReference type="SAM" id="MobiDB-lite"/>
    </source>
</evidence>
<evidence type="ECO:0000256" key="5">
    <source>
        <dbReference type="ARBA" id="ARBA00022927"/>
    </source>
</evidence>
<comment type="caution">
    <text evidence="14">The sequence shown here is derived from an EMBL/GenBank/DDBJ whole genome shotgun (WGS) entry which is preliminary data.</text>
</comment>
<keyword evidence="7 9" id="KW-0472">Membrane</keyword>
<evidence type="ECO:0000256" key="8">
    <source>
        <dbReference type="ARBA" id="ARBA00023237"/>
    </source>
</evidence>
<dbReference type="Pfam" id="PF03958">
    <property type="entry name" value="Secretin_N"/>
    <property type="match status" value="1"/>
</dbReference>
<dbReference type="PROSITE" id="PS00875">
    <property type="entry name" value="T2SP_D"/>
    <property type="match status" value="1"/>
</dbReference>
<reference evidence="14 15" key="1">
    <citation type="submission" date="2020-03" db="EMBL/GenBank/DDBJ databases">
        <authorList>
            <person name="Wang L."/>
            <person name="He N."/>
            <person name="Li Y."/>
            <person name="Fang Y."/>
            <person name="Zhang F."/>
        </authorList>
    </citation>
    <scope>NUCLEOTIDE SEQUENCE [LARGE SCALE GENOMIC DNA]</scope>
    <source>
        <strain evidence="14 15">36D10-4-7</strain>
    </source>
</reference>
<dbReference type="PRINTS" id="PR01337">
    <property type="entry name" value="TYPE3OMGPROT"/>
</dbReference>
<evidence type="ECO:0000256" key="2">
    <source>
        <dbReference type="ARBA" id="ARBA00007032"/>
    </source>
</evidence>
<dbReference type="InterPro" id="IPR004846">
    <property type="entry name" value="T2SS/T3SS_dom"/>
</dbReference>
<evidence type="ECO:0000256" key="6">
    <source>
        <dbReference type="ARBA" id="ARBA00023010"/>
    </source>
</evidence>
<comment type="subcellular location">
    <subcellularLocation>
        <location evidence="1 9 10">Cell outer membrane</location>
    </subcellularLocation>
</comment>
<dbReference type="Proteomes" id="UP000732399">
    <property type="component" value="Unassembled WGS sequence"/>
</dbReference>
<feature type="region of interest" description="Disordered" evidence="11">
    <location>
        <begin position="50"/>
        <end position="73"/>
    </location>
</feature>
<dbReference type="EMBL" id="JAAVJH010000004">
    <property type="protein sequence ID" value="NJR78487.1"/>
    <property type="molecule type" value="Genomic_DNA"/>
</dbReference>
<proteinExistence type="inferred from homology"/>
<gene>
    <name evidence="9 14" type="primary">sctC</name>
    <name evidence="14" type="ORF">HBH26_07810</name>
</gene>
<name>A0ABX1CQ46_9SPHN</name>
<evidence type="ECO:0000259" key="13">
    <source>
        <dbReference type="Pfam" id="PF03958"/>
    </source>
</evidence>
<dbReference type="HAMAP" id="MF_02219">
    <property type="entry name" value="Type_III_secretin"/>
    <property type="match status" value="1"/>
</dbReference>
<evidence type="ECO:0000256" key="10">
    <source>
        <dbReference type="RuleBase" id="RU004004"/>
    </source>
</evidence>
<dbReference type="PANTHER" id="PTHR30332">
    <property type="entry name" value="PROBABLE GENERAL SECRETION PATHWAY PROTEIN D"/>
    <property type="match status" value="1"/>
</dbReference>
<sequence>MIAHGLTMVTTGTGVALTLAAMVNGGIAPAGSVPQHVLASQSVPAPRAAAAQAPVAAPTPGGTASAPGELTLSPRDQPITAFLRDLFGRVGRPVVPSANLTGTVNGVFRGSVNKIFSDIARAFNLVSYDDGAALYVYSASEVGVQTLNVGAANAQRVVRQVAAQRLADRRNYVRASADGTLVASGTPRFLQQVSQFAGSGTAAGANVPRGSPLVGGLGPAFAPPPVQPLEFRVFYLKYARAEDTVSNAGGRELRLPGLATILQNLVLDQRPGGSASYGATTPTLGARLVRQSQPRLKGLGLGGVLPTGTQTPANGLPVPGLYPTDTGEVLGYGGFGGSGDVAAPLTSDVVRIEPNPYLNAVIVRDVPERMAAYDSLIRALDVEPQVVEVEATIIDINTEKLRRLGVNWRFESGGFGFLFGDGSSNDTLLTRNSVLSRRNNVTQITPQGQGGNISTIIGSQREFLGRISALETKGVARVVSRPQVMTLSNVEAVFDRTRTFYVRVAGREEVDLFNVTAGTILRVNPHVFRDQDQTRIRMIVNIEDGSISQDSLVEDIPIVERSSVSTQGMVLDGESLLLGGMTVDADADSVYKIPLLGDIPLLGNLFKVQQRNRARTERLFLLTPRLVSLGSRVGPTTVSSSARIMPTAPVPATPTGSPPR</sequence>
<evidence type="ECO:0000256" key="4">
    <source>
        <dbReference type="ARBA" id="ARBA00022729"/>
    </source>
</evidence>
<feature type="domain" description="NolW-like" evidence="13">
    <location>
        <begin position="232"/>
        <end position="385"/>
    </location>
</feature>
<evidence type="ECO:0000313" key="14">
    <source>
        <dbReference type="EMBL" id="NJR78487.1"/>
    </source>
</evidence>
<dbReference type="PANTHER" id="PTHR30332:SF5">
    <property type="entry name" value="SPI-1 TYPE 3 SECRETION SYSTEM SECRETIN"/>
    <property type="match status" value="1"/>
</dbReference>
<dbReference type="Gene3D" id="3.55.50.30">
    <property type="match status" value="1"/>
</dbReference>
<evidence type="ECO:0000313" key="15">
    <source>
        <dbReference type="Proteomes" id="UP000732399"/>
    </source>
</evidence>
<dbReference type="InterPro" id="IPR050810">
    <property type="entry name" value="Bact_Secretion_Sys_Channel"/>
</dbReference>
<comment type="similarity">
    <text evidence="2 9">Belongs to the bacterial secretin family. T3SS SctC subfamily.</text>
</comment>
<evidence type="ECO:0000256" key="3">
    <source>
        <dbReference type="ARBA" id="ARBA00022448"/>
    </source>
</evidence>
<protein>
    <recommendedName>
        <fullName evidence="9">Type 3 secretion system secretin</fullName>
        <shortName evidence="9">T3SS secretin</shortName>
    </recommendedName>
</protein>
<dbReference type="NCBIfam" id="TIGR02516">
    <property type="entry name" value="type_III_yscC"/>
    <property type="match status" value="1"/>
</dbReference>
<keyword evidence="4 9" id="KW-0732">Signal</keyword>
<dbReference type="Gene3D" id="3.30.1370.120">
    <property type="match status" value="1"/>
</dbReference>
<keyword evidence="5 9" id="KW-0653">Protein transport</keyword>
<feature type="region of interest" description="Disordered" evidence="11">
    <location>
        <begin position="633"/>
        <end position="660"/>
    </location>
</feature>
<comment type="function">
    <text evidence="9">Component of the type III secretion system (T3SS), also called injectisome, which is used to inject bacterial effector proteins into eukaryotic host cells. Forms a ring-shaped multimeric structure with an apparent central pore in the outer membrane.</text>
</comment>
<dbReference type="InterPro" id="IPR005644">
    <property type="entry name" value="NolW-like"/>
</dbReference>
<dbReference type="Pfam" id="PF00263">
    <property type="entry name" value="Secretin"/>
    <property type="match status" value="1"/>
</dbReference>
<keyword evidence="6 9" id="KW-0811">Translocation</keyword>
<evidence type="ECO:0000259" key="12">
    <source>
        <dbReference type="Pfam" id="PF00263"/>
    </source>
</evidence>
<dbReference type="InterPro" id="IPR003522">
    <property type="entry name" value="T3SS_OM_pore_YscC"/>
</dbReference>
<keyword evidence="15" id="KW-1185">Reference proteome</keyword>
<feature type="compositionally biased region" description="Pro residues" evidence="11">
    <location>
        <begin position="648"/>
        <end position="660"/>
    </location>
</feature>
<feature type="compositionally biased region" description="Low complexity" evidence="11">
    <location>
        <begin position="50"/>
        <end position="67"/>
    </location>
</feature>
<keyword evidence="3 9" id="KW-0813">Transport</keyword>
<accession>A0ABX1CQ46</accession>
<evidence type="ECO:0000256" key="1">
    <source>
        <dbReference type="ARBA" id="ARBA00004442"/>
    </source>
</evidence>
<dbReference type="InterPro" id="IPR038591">
    <property type="entry name" value="NolW-like_sf"/>
</dbReference>
<dbReference type="RefSeq" id="WP_168134036.1">
    <property type="nucleotide sequence ID" value="NZ_JAAVJH010000004.1"/>
</dbReference>
<keyword evidence="8 9" id="KW-0998">Cell outer membrane</keyword>
<comment type="subunit">
    <text evidence="9">The core secretion machinery of the T3SS is composed of approximately 20 different proteins, including cytoplasmic components, a base, an export apparatus and a needle. This subunit is part of the base, which anchors the injectisome in the bacterial cell envelope. Forms a stable homooligomeric complex.</text>
</comment>